<evidence type="ECO:0000313" key="1">
    <source>
        <dbReference type="EMBL" id="TCO59660.1"/>
    </source>
</evidence>
<protein>
    <submittedName>
        <fullName evidence="1">Uncharacterized protein DUF1702</fullName>
    </submittedName>
</protein>
<name>A0A4V2S7F0_9PSEU</name>
<evidence type="ECO:0000313" key="2">
    <source>
        <dbReference type="Proteomes" id="UP000295680"/>
    </source>
</evidence>
<dbReference type="AlphaFoldDB" id="A0A4V2S7F0"/>
<keyword evidence="2" id="KW-1185">Reference proteome</keyword>
<dbReference type="RefSeq" id="WP_132117728.1">
    <property type="nucleotide sequence ID" value="NZ_SLWS01000004.1"/>
</dbReference>
<proteinExistence type="predicted"/>
<sequence length="325" mass="35386">MDADRAHGAVARPESGLTARRAITPQLPMRMADFARRGFRVDRPRPRAELERHARSFLSGYNLAIAHWPDVHEALGTVPAEERGFAYEGAAMYAGQRDLVSVRRSAALTALLAESGQDYIHLIHVGLGWALSPLRLPLRVRTPVTPLLRWLALDGAGFADVFFGGRRTLARRARRAGRDPARLARLAGSGRAMWFLTSADPVETHELLEHAPVAAQAALWSGVGLAATYAGGADESELDTLRIRAGDHWSHLAQGVVFGATARTRAGVVPAHTALACARLASITPETAATWAHEATHGLTERRDVQAYQEWRTRIRLLATESAES</sequence>
<gene>
    <name evidence="1" type="ORF">EV192_104503</name>
</gene>
<dbReference type="Pfam" id="PF08012">
    <property type="entry name" value="DUF1702"/>
    <property type="match status" value="1"/>
</dbReference>
<comment type="caution">
    <text evidence="1">The sequence shown here is derived from an EMBL/GenBank/DDBJ whole genome shotgun (WGS) entry which is preliminary data.</text>
</comment>
<dbReference type="Proteomes" id="UP000295680">
    <property type="component" value="Unassembled WGS sequence"/>
</dbReference>
<reference evidence="1 2" key="1">
    <citation type="submission" date="2019-03" db="EMBL/GenBank/DDBJ databases">
        <title>Genomic Encyclopedia of Type Strains, Phase IV (KMG-IV): sequencing the most valuable type-strain genomes for metagenomic binning, comparative biology and taxonomic classification.</title>
        <authorList>
            <person name="Goeker M."/>
        </authorList>
    </citation>
    <scope>NUCLEOTIDE SEQUENCE [LARGE SCALE GENOMIC DNA]</scope>
    <source>
        <strain evidence="1 2">DSM 45934</strain>
    </source>
</reference>
<accession>A0A4V2S7F0</accession>
<dbReference type="EMBL" id="SLWS01000004">
    <property type="protein sequence ID" value="TCO59660.1"/>
    <property type="molecule type" value="Genomic_DNA"/>
</dbReference>
<dbReference type="InterPro" id="IPR012964">
    <property type="entry name" value="DUF1702"/>
</dbReference>
<dbReference type="OrthoDB" id="2530105at2"/>
<organism evidence="1 2">
    <name type="scientific">Actinocrispum wychmicini</name>
    <dbReference type="NCBI Taxonomy" id="1213861"/>
    <lineage>
        <taxon>Bacteria</taxon>
        <taxon>Bacillati</taxon>
        <taxon>Actinomycetota</taxon>
        <taxon>Actinomycetes</taxon>
        <taxon>Pseudonocardiales</taxon>
        <taxon>Pseudonocardiaceae</taxon>
        <taxon>Actinocrispum</taxon>
    </lineage>
</organism>